<feature type="compositionally biased region" description="Polar residues" evidence="1">
    <location>
        <begin position="1"/>
        <end position="13"/>
    </location>
</feature>
<keyword evidence="4" id="KW-1185">Reference proteome</keyword>
<reference evidence="4" key="1">
    <citation type="journal article" date="2019" name="Int. J. Syst. Evol. Microbiol.">
        <title>The Global Catalogue of Microorganisms (GCM) 10K type strain sequencing project: providing services to taxonomists for standard genome sequencing and annotation.</title>
        <authorList>
            <consortium name="The Broad Institute Genomics Platform"/>
            <consortium name="The Broad Institute Genome Sequencing Center for Infectious Disease"/>
            <person name="Wu L."/>
            <person name="Ma J."/>
        </authorList>
    </citation>
    <scope>NUCLEOTIDE SEQUENCE [LARGE SCALE GENOMIC DNA]</scope>
    <source>
        <strain evidence="4">JCM 18657</strain>
    </source>
</reference>
<name>A0ABW2V6P5_9BACL</name>
<evidence type="ECO:0000256" key="1">
    <source>
        <dbReference type="SAM" id="MobiDB-lite"/>
    </source>
</evidence>
<accession>A0ABW2V6P5</accession>
<dbReference type="Proteomes" id="UP001596528">
    <property type="component" value="Unassembled WGS sequence"/>
</dbReference>
<dbReference type="Gene3D" id="1.10.260.40">
    <property type="entry name" value="lambda repressor-like DNA-binding domains"/>
    <property type="match status" value="1"/>
</dbReference>
<dbReference type="InterPro" id="IPR010982">
    <property type="entry name" value="Lambda_DNA-bd_dom_sf"/>
</dbReference>
<evidence type="ECO:0000313" key="4">
    <source>
        <dbReference type="Proteomes" id="UP001596528"/>
    </source>
</evidence>
<dbReference type="Pfam" id="PF01381">
    <property type="entry name" value="HTH_3"/>
    <property type="match status" value="1"/>
</dbReference>
<dbReference type="CDD" id="cd00093">
    <property type="entry name" value="HTH_XRE"/>
    <property type="match status" value="1"/>
</dbReference>
<comment type="caution">
    <text evidence="3">The sequence shown here is derived from an EMBL/GenBank/DDBJ whole genome shotgun (WGS) entry which is preliminary data.</text>
</comment>
<gene>
    <name evidence="3" type="ORF">ACFQWB_15060</name>
</gene>
<dbReference type="InterPro" id="IPR001387">
    <property type="entry name" value="Cro/C1-type_HTH"/>
</dbReference>
<evidence type="ECO:0000259" key="2">
    <source>
        <dbReference type="PROSITE" id="PS50943"/>
    </source>
</evidence>
<evidence type="ECO:0000313" key="3">
    <source>
        <dbReference type="EMBL" id="MFC7751238.1"/>
    </source>
</evidence>
<dbReference type="SUPFAM" id="SSF47413">
    <property type="entry name" value="lambda repressor-like DNA-binding domains"/>
    <property type="match status" value="1"/>
</dbReference>
<dbReference type="RefSeq" id="WP_138788640.1">
    <property type="nucleotide sequence ID" value="NZ_JBHTGQ010000041.1"/>
</dbReference>
<sequence>MARQQHPSGQNGNPPAESAARPAGRGEEIYRRIEQLIRSQGITQAEFARSIRVSTGNVGDWKRGKSMPGAGVLIDIAKTYQISLDWLLLGRQSDPQHLREEDGVYFFADKWQLDSRFASLSAEEQAFVREYIDFCLERRRKSSQEPRREPAGSDGNS</sequence>
<dbReference type="SMART" id="SM00530">
    <property type="entry name" value="HTH_XRE"/>
    <property type="match status" value="1"/>
</dbReference>
<organism evidence="3 4">
    <name type="scientific">Paenibacillus thermoaerophilus</name>
    <dbReference type="NCBI Taxonomy" id="1215385"/>
    <lineage>
        <taxon>Bacteria</taxon>
        <taxon>Bacillati</taxon>
        <taxon>Bacillota</taxon>
        <taxon>Bacilli</taxon>
        <taxon>Bacillales</taxon>
        <taxon>Paenibacillaceae</taxon>
        <taxon>Paenibacillus</taxon>
    </lineage>
</organism>
<feature type="domain" description="HTH cro/C1-type" evidence="2">
    <location>
        <begin position="33"/>
        <end position="87"/>
    </location>
</feature>
<dbReference type="PROSITE" id="PS50943">
    <property type="entry name" value="HTH_CROC1"/>
    <property type="match status" value="1"/>
</dbReference>
<feature type="region of interest" description="Disordered" evidence="1">
    <location>
        <begin position="1"/>
        <end position="25"/>
    </location>
</feature>
<dbReference type="EMBL" id="JBHTGQ010000041">
    <property type="protein sequence ID" value="MFC7751238.1"/>
    <property type="molecule type" value="Genomic_DNA"/>
</dbReference>
<protein>
    <submittedName>
        <fullName evidence="3">Helix-turn-helix domain-containing protein</fullName>
    </submittedName>
</protein>
<proteinExistence type="predicted"/>